<dbReference type="SUPFAM" id="SSF47413">
    <property type="entry name" value="lambda repressor-like DNA-binding domains"/>
    <property type="match status" value="1"/>
</dbReference>
<dbReference type="Gene3D" id="1.10.260.40">
    <property type="entry name" value="lambda repressor-like DNA-binding domains"/>
    <property type="match status" value="1"/>
</dbReference>
<dbReference type="Proteomes" id="UP000436016">
    <property type="component" value="Unassembled WGS sequence"/>
</dbReference>
<dbReference type="EMBL" id="WUWG01000003">
    <property type="protein sequence ID" value="MXU65259.1"/>
    <property type="molecule type" value="Genomic_DNA"/>
</dbReference>
<organism evidence="5 6">
    <name type="scientific">Oceanomicrobium pacificus</name>
    <dbReference type="NCBI Taxonomy" id="2692916"/>
    <lineage>
        <taxon>Bacteria</taxon>
        <taxon>Pseudomonadati</taxon>
        <taxon>Pseudomonadota</taxon>
        <taxon>Alphaproteobacteria</taxon>
        <taxon>Rhodobacterales</taxon>
        <taxon>Paracoccaceae</taxon>
        <taxon>Oceanomicrobium</taxon>
    </lineage>
</organism>
<evidence type="ECO:0000259" key="4">
    <source>
        <dbReference type="PROSITE" id="PS50932"/>
    </source>
</evidence>
<dbReference type="PANTHER" id="PTHR30146:SF109">
    <property type="entry name" value="HTH-TYPE TRANSCRIPTIONAL REGULATOR GALS"/>
    <property type="match status" value="1"/>
</dbReference>
<proteinExistence type="predicted"/>
<keyword evidence="1" id="KW-0805">Transcription regulation</keyword>
<dbReference type="SUPFAM" id="SSF53822">
    <property type="entry name" value="Periplasmic binding protein-like I"/>
    <property type="match status" value="1"/>
</dbReference>
<dbReference type="SMART" id="SM00354">
    <property type="entry name" value="HTH_LACI"/>
    <property type="match status" value="1"/>
</dbReference>
<dbReference type="Gene3D" id="3.40.50.2300">
    <property type="match status" value="2"/>
</dbReference>
<evidence type="ECO:0000256" key="3">
    <source>
        <dbReference type="ARBA" id="ARBA00023163"/>
    </source>
</evidence>
<evidence type="ECO:0000313" key="6">
    <source>
        <dbReference type="Proteomes" id="UP000436016"/>
    </source>
</evidence>
<dbReference type="InterPro" id="IPR046335">
    <property type="entry name" value="LacI/GalR-like_sensor"/>
</dbReference>
<evidence type="ECO:0000256" key="2">
    <source>
        <dbReference type="ARBA" id="ARBA00023125"/>
    </source>
</evidence>
<sequence length="340" mass="36974">MTNLKTLADHLGLSQATVSRALNGYETVSARTRERVAAAAQELNYRPNTAARRLATGRADAVGIILTANRNMLIDPHFADFLAGMTRRLAEAEIDVVMTSAPQDAQASVFRRYAETGKVDGFVVSAPKQHDPRVEALLDLSFPFVVHGQCASDRPYSFYDIDNYGAFRQATDLLLQLGHRRIAFLNGTPDAMFAIDRLRAYRDALGAAGLPDDPRLLVQVPMTEETGYAEMQAMLASDAPPTGIICSSMILAMGAQRAIRDVGLAIGRDISVISHDDGLSSLKTENFSVPLTVTRAPIRRAGLEIADMLQRLVAEPDQVLRHLEPVDLIVRGSTAPPPVK</sequence>
<evidence type="ECO:0000256" key="1">
    <source>
        <dbReference type="ARBA" id="ARBA00023015"/>
    </source>
</evidence>
<dbReference type="GO" id="GO:0003700">
    <property type="term" value="F:DNA-binding transcription factor activity"/>
    <property type="evidence" value="ECO:0007669"/>
    <property type="project" value="TreeGrafter"/>
</dbReference>
<feature type="domain" description="HTH lacI-type" evidence="4">
    <location>
        <begin position="2"/>
        <end position="56"/>
    </location>
</feature>
<gene>
    <name evidence="5" type="ORF">GSH16_07350</name>
</gene>
<dbReference type="InterPro" id="IPR010982">
    <property type="entry name" value="Lambda_DNA-bd_dom_sf"/>
</dbReference>
<reference evidence="5 6" key="1">
    <citation type="submission" date="2019-12" db="EMBL/GenBank/DDBJ databases">
        <title>Strain KN286 was isolated from seawater, which was collected from Caroline Seamount in the tropical western Pacific.</title>
        <authorList>
            <person name="Wang Q."/>
        </authorList>
    </citation>
    <scope>NUCLEOTIDE SEQUENCE [LARGE SCALE GENOMIC DNA]</scope>
    <source>
        <strain evidence="5 6">KN286</strain>
    </source>
</reference>
<dbReference type="InterPro" id="IPR028082">
    <property type="entry name" value="Peripla_BP_I"/>
</dbReference>
<evidence type="ECO:0000313" key="5">
    <source>
        <dbReference type="EMBL" id="MXU65259.1"/>
    </source>
</evidence>
<name>A0A6B0TRD5_9RHOB</name>
<dbReference type="AlphaFoldDB" id="A0A6B0TRD5"/>
<dbReference type="Pfam" id="PF13377">
    <property type="entry name" value="Peripla_BP_3"/>
    <property type="match status" value="1"/>
</dbReference>
<dbReference type="PANTHER" id="PTHR30146">
    <property type="entry name" value="LACI-RELATED TRANSCRIPTIONAL REPRESSOR"/>
    <property type="match status" value="1"/>
</dbReference>
<protein>
    <submittedName>
        <fullName evidence="5">Substrate-binding domain-containing protein</fullName>
    </submittedName>
</protein>
<dbReference type="Pfam" id="PF00356">
    <property type="entry name" value="LacI"/>
    <property type="match status" value="1"/>
</dbReference>
<comment type="caution">
    <text evidence="5">The sequence shown here is derived from an EMBL/GenBank/DDBJ whole genome shotgun (WGS) entry which is preliminary data.</text>
</comment>
<accession>A0A6B0TRD5</accession>
<keyword evidence="6" id="KW-1185">Reference proteome</keyword>
<keyword evidence="2" id="KW-0238">DNA-binding</keyword>
<dbReference type="InterPro" id="IPR000843">
    <property type="entry name" value="HTH_LacI"/>
</dbReference>
<dbReference type="RefSeq" id="WP_160853572.1">
    <property type="nucleotide sequence ID" value="NZ_WUWG01000003.1"/>
</dbReference>
<dbReference type="CDD" id="cd01392">
    <property type="entry name" value="HTH_LacI"/>
    <property type="match status" value="1"/>
</dbReference>
<dbReference type="CDD" id="cd20010">
    <property type="entry name" value="PBP1_AglR-like"/>
    <property type="match status" value="1"/>
</dbReference>
<dbReference type="PROSITE" id="PS50932">
    <property type="entry name" value="HTH_LACI_2"/>
    <property type="match status" value="1"/>
</dbReference>
<keyword evidence="3" id="KW-0804">Transcription</keyword>
<dbReference type="GO" id="GO:0000976">
    <property type="term" value="F:transcription cis-regulatory region binding"/>
    <property type="evidence" value="ECO:0007669"/>
    <property type="project" value="TreeGrafter"/>
</dbReference>